<feature type="compositionally biased region" description="Basic and acidic residues" evidence="1">
    <location>
        <begin position="9"/>
        <end position="19"/>
    </location>
</feature>
<evidence type="ECO:0000256" key="1">
    <source>
        <dbReference type="SAM" id="MobiDB-lite"/>
    </source>
</evidence>
<protein>
    <submittedName>
        <fullName evidence="2">Uncharacterized protein</fullName>
    </submittedName>
</protein>
<proteinExistence type="predicted"/>
<feature type="non-terminal residue" evidence="2">
    <location>
        <position position="69"/>
    </location>
</feature>
<keyword evidence="3" id="KW-1185">Reference proteome</keyword>
<dbReference type="Proteomes" id="UP000479000">
    <property type="component" value="Unassembled WGS sequence"/>
</dbReference>
<gene>
    <name evidence="2" type="ORF">NTEN_LOCUS18813</name>
</gene>
<dbReference type="EMBL" id="CADCXU010027762">
    <property type="protein sequence ID" value="CAB0014381.1"/>
    <property type="molecule type" value="Genomic_DNA"/>
</dbReference>
<evidence type="ECO:0000313" key="3">
    <source>
        <dbReference type="Proteomes" id="UP000479000"/>
    </source>
</evidence>
<evidence type="ECO:0000313" key="2">
    <source>
        <dbReference type="EMBL" id="CAB0014381.1"/>
    </source>
</evidence>
<name>A0A6H5HB78_9HEMI</name>
<sequence>MSDEDEPVDGQRLRPDPSRSDIGIATQQERIHNAEDTASEDISEDSAVVIPPDHLGNSSANSPIAGSQT</sequence>
<accession>A0A6H5HB78</accession>
<feature type="region of interest" description="Disordered" evidence="1">
    <location>
        <begin position="1"/>
        <end position="69"/>
    </location>
</feature>
<organism evidence="2 3">
    <name type="scientific">Nesidiocoris tenuis</name>
    <dbReference type="NCBI Taxonomy" id="355587"/>
    <lineage>
        <taxon>Eukaryota</taxon>
        <taxon>Metazoa</taxon>
        <taxon>Ecdysozoa</taxon>
        <taxon>Arthropoda</taxon>
        <taxon>Hexapoda</taxon>
        <taxon>Insecta</taxon>
        <taxon>Pterygota</taxon>
        <taxon>Neoptera</taxon>
        <taxon>Paraneoptera</taxon>
        <taxon>Hemiptera</taxon>
        <taxon>Heteroptera</taxon>
        <taxon>Panheteroptera</taxon>
        <taxon>Cimicomorpha</taxon>
        <taxon>Miridae</taxon>
        <taxon>Dicyphina</taxon>
        <taxon>Nesidiocoris</taxon>
    </lineage>
</organism>
<reference evidence="2 3" key="1">
    <citation type="submission" date="2020-02" db="EMBL/GenBank/DDBJ databases">
        <authorList>
            <person name="Ferguson B K."/>
        </authorList>
    </citation>
    <scope>NUCLEOTIDE SEQUENCE [LARGE SCALE GENOMIC DNA]</scope>
</reference>
<feature type="compositionally biased region" description="Polar residues" evidence="1">
    <location>
        <begin position="56"/>
        <end position="69"/>
    </location>
</feature>
<dbReference type="AlphaFoldDB" id="A0A6H5HB78"/>